<dbReference type="InterPro" id="IPR006674">
    <property type="entry name" value="HD_domain"/>
</dbReference>
<dbReference type="PROSITE" id="PS51671">
    <property type="entry name" value="ACT"/>
    <property type="match status" value="1"/>
</dbReference>
<dbReference type="Pfam" id="PF13291">
    <property type="entry name" value="ACT_4"/>
    <property type="match status" value="1"/>
</dbReference>
<dbReference type="Pfam" id="PF02824">
    <property type="entry name" value="TGS"/>
    <property type="match status" value="1"/>
</dbReference>
<dbReference type="SUPFAM" id="SSF81301">
    <property type="entry name" value="Nucleotidyltransferase"/>
    <property type="match status" value="1"/>
</dbReference>
<dbReference type="CDD" id="cd00077">
    <property type="entry name" value="HDc"/>
    <property type="match status" value="1"/>
</dbReference>
<reference evidence="4" key="1">
    <citation type="submission" date="2021-01" db="EMBL/GenBank/DDBJ databases">
        <title>Active Sulfur Cycling in an Early Earth Analoge.</title>
        <authorList>
            <person name="Hahn C.R."/>
            <person name="Youssef N.H."/>
            <person name="Elshahed M."/>
        </authorList>
    </citation>
    <scope>NUCLEOTIDE SEQUENCE</scope>
    <source>
        <strain evidence="4">Zod_Metabat.1151</strain>
    </source>
</reference>
<dbReference type="SUPFAM" id="SSF55021">
    <property type="entry name" value="ACT-like"/>
    <property type="match status" value="1"/>
</dbReference>
<dbReference type="GO" id="GO:0005886">
    <property type="term" value="C:plasma membrane"/>
    <property type="evidence" value="ECO:0007669"/>
    <property type="project" value="TreeGrafter"/>
</dbReference>
<dbReference type="SUPFAM" id="SSF109604">
    <property type="entry name" value="HD-domain/PDEase-like"/>
    <property type="match status" value="1"/>
</dbReference>
<proteinExistence type="inferred from homology"/>
<evidence type="ECO:0000256" key="1">
    <source>
        <dbReference type="ARBA" id="ARBA00007476"/>
    </source>
</evidence>
<dbReference type="SUPFAM" id="SSF81271">
    <property type="entry name" value="TGS-like"/>
    <property type="match status" value="1"/>
</dbReference>
<comment type="similarity">
    <text evidence="1">Belongs to the RelA/SpoT family.</text>
</comment>
<dbReference type="InterPro" id="IPR002912">
    <property type="entry name" value="ACT_dom"/>
</dbReference>
<dbReference type="PROSITE" id="PS51831">
    <property type="entry name" value="HD"/>
    <property type="match status" value="1"/>
</dbReference>
<dbReference type="CDD" id="cd04876">
    <property type="entry name" value="ACT_RelA-SpoT"/>
    <property type="match status" value="1"/>
</dbReference>
<evidence type="ECO:0000313" key="4">
    <source>
        <dbReference type="EMBL" id="MBN2067174.1"/>
    </source>
</evidence>
<dbReference type="InterPro" id="IPR012676">
    <property type="entry name" value="TGS-like"/>
</dbReference>
<sequence>MNFEIVMHSTKQDRDLQKLIKIVKKNYPKADSGLTKNAFLFAKKCHKGQLRESKKPFFVHPLQTAFILAELGADPETIAAALLHDVLEDTRAKPSELREKFGDAVLHLVEGVTKLTRMGHETRETKMTANLQNLLLATTKEPRVIVIKLADKLHNMRTLRFLPEPDRLRISDEVLEVYAPIALKLGIHALYNEMSDLAFKNLRPEIYSSLKGVVKRKGKARKAELNAMANAVRKRCKSKDLGFEVGEKTIYAIHSKMQKRGKGLDELPDFLFLKVIVPTAVDCYGLLGIVHSLFTPLPRKVRDYIALPQANLYQALHTTVIGPSGMPVDVRIATAEMQEITSKGIVAFWQLKSKGTDKLLHKNMALLAKVMGNGKMPKSRADFLNALKADFLTKTITVFTPEGESLEMPANSTPVDFAFEFDKKAAFRLWQAKVNGKFASLGRKLANGDIVELIFSSEVQAKDPWLKNAKSFSAKNAISSFLKRKKRPGQSLPSIDLNVEVTDRVGILAGVSRAISANGINIAAASVGDTPDAKAECRFNLGFSSAANLNNAIEEIKKVKGVKSVDIIYRE</sequence>
<dbReference type="Pfam" id="PF04607">
    <property type="entry name" value="RelA_SpoT"/>
    <property type="match status" value="1"/>
</dbReference>
<dbReference type="AlphaFoldDB" id="A0A939C712"/>
<dbReference type="Gene3D" id="3.30.70.260">
    <property type="match status" value="1"/>
</dbReference>
<dbReference type="Proteomes" id="UP000809243">
    <property type="component" value="Unassembled WGS sequence"/>
</dbReference>
<protein>
    <submittedName>
        <fullName evidence="4">HD domain-containing protein</fullName>
    </submittedName>
</protein>
<dbReference type="InterPro" id="IPR043519">
    <property type="entry name" value="NT_sf"/>
</dbReference>
<organism evidence="4 5">
    <name type="scientific">Candidatus Iainarchaeum sp</name>
    <dbReference type="NCBI Taxonomy" id="3101447"/>
    <lineage>
        <taxon>Archaea</taxon>
        <taxon>Candidatus Iainarchaeota</taxon>
        <taxon>Candidatus Iainarchaeia</taxon>
        <taxon>Candidatus Iainarchaeales</taxon>
        <taxon>Candidatus Iainarchaeaceae</taxon>
        <taxon>Candidatus Iainarchaeum</taxon>
    </lineage>
</organism>
<evidence type="ECO:0000259" key="2">
    <source>
        <dbReference type="PROSITE" id="PS51671"/>
    </source>
</evidence>
<dbReference type="EMBL" id="JAFGDB010000029">
    <property type="protein sequence ID" value="MBN2067174.1"/>
    <property type="molecule type" value="Genomic_DNA"/>
</dbReference>
<dbReference type="Gene3D" id="1.10.3210.10">
    <property type="entry name" value="Hypothetical protein af1432"/>
    <property type="match status" value="1"/>
</dbReference>
<dbReference type="InterPro" id="IPR012675">
    <property type="entry name" value="Beta-grasp_dom_sf"/>
</dbReference>
<dbReference type="InterPro" id="IPR004095">
    <property type="entry name" value="TGS"/>
</dbReference>
<feature type="domain" description="HD" evidence="3">
    <location>
        <begin position="57"/>
        <end position="156"/>
    </location>
</feature>
<dbReference type="Gene3D" id="3.30.460.10">
    <property type="entry name" value="Beta Polymerase, domain 2"/>
    <property type="match status" value="1"/>
</dbReference>
<feature type="domain" description="ACT" evidence="2">
    <location>
        <begin position="496"/>
        <end position="570"/>
    </location>
</feature>
<dbReference type="CDD" id="cd05399">
    <property type="entry name" value="NT_Rel-Spo_like"/>
    <property type="match status" value="1"/>
</dbReference>
<dbReference type="SMART" id="SM00471">
    <property type="entry name" value="HDc"/>
    <property type="match status" value="1"/>
</dbReference>
<dbReference type="InterPro" id="IPR007685">
    <property type="entry name" value="RelA_SpoT"/>
</dbReference>
<comment type="caution">
    <text evidence="4">The sequence shown here is derived from an EMBL/GenBank/DDBJ whole genome shotgun (WGS) entry which is preliminary data.</text>
</comment>
<name>A0A939C712_9ARCH</name>
<dbReference type="Pfam" id="PF13328">
    <property type="entry name" value="HD_4"/>
    <property type="match status" value="1"/>
</dbReference>
<gene>
    <name evidence="4" type="ORF">JW744_01770</name>
</gene>
<dbReference type="FunFam" id="1.10.3210.10:FF:000001">
    <property type="entry name" value="GTP pyrophosphokinase RelA"/>
    <property type="match status" value="1"/>
</dbReference>
<dbReference type="SMART" id="SM00954">
    <property type="entry name" value="RelA_SpoT"/>
    <property type="match status" value="1"/>
</dbReference>
<dbReference type="PANTHER" id="PTHR21262:SF31">
    <property type="entry name" value="GTP PYROPHOSPHOKINASE"/>
    <property type="match status" value="1"/>
</dbReference>
<dbReference type="GO" id="GO:0015969">
    <property type="term" value="P:guanosine tetraphosphate metabolic process"/>
    <property type="evidence" value="ECO:0007669"/>
    <property type="project" value="InterPro"/>
</dbReference>
<evidence type="ECO:0000259" key="3">
    <source>
        <dbReference type="PROSITE" id="PS51831"/>
    </source>
</evidence>
<accession>A0A939C712</accession>
<dbReference type="PANTHER" id="PTHR21262">
    <property type="entry name" value="GUANOSINE-3',5'-BIS DIPHOSPHATE 3'-PYROPHOSPHOHYDROLASE"/>
    <property type="match status" value="1"/>
</dbReference>
<evidence type="ECO:0000313" key="5">
    <source>
        <dbReference type="Proteomes" id="UP000809243"/>
    </source>
</evidence>
<dbReference type="InterPro" id="IPR045865">
    <property type="entry name" value="ACT-like_dom_sf"/>
</dbReference>
<dbReference type="Gene3D" id="3.10.20.30">
    <property type="match status" value="1"/>
</dbReference>
<dbReference type="InterPro" id="IPR003607">
    <property type="entry name" value="HD/PDEase_dom"/>
</dbReference>